<comment type="similarity">
    <text evidence="1 6">Belongs to the Cob(I)alamin adenosyltransferase family.</text>
</comment>
<dbReference type="Proteomes" id="UP000484164">
    <property type="component" value="Unassembled WGS sequence"/>
</dbReference>
<dbReference type="RefSeq" id="WP_151694188.1">
    <property type="nucleotide sequence ID" value="NZ_BMGX01000001.1"/>
</dbReference>
<keyword evidence="6" id="KW-0169">Cobalamin biosynthesis</keyword>
<dbReference type="GO" id="GO:0009236">
    <property type="term" value="P:cobalamin biosynthetic process"/>
    <property type="evidence" value="ECO:0007669"/>
    <property type="project" value="UniProtKB-UniRule"/>
</dbReference>
<evidence type="ECO:0000256" key="5">
    <source>
        <dbReference type="ARBA" id="ARBA00022840"/>
    </source>
</evidence>
<dbReference type="Pfam" id="PF01923">
    <property type="entry name" value="Cob_adeno_trans"/>
    <property type="match status" value="1"/>
</dbReference>
<evidence type="ECO:0000256" key="6">
    <source>
        <dbReference type="RuleBase" id="RU366026"/>
    </source>
</evidence>
<dbReference type="InterPro" id="IPR036451">
    <property type="entry name" value="CblAdoTrfase-like_sf"/>
</dbReference>
<dbReference type="OrthoDB" id="9778896at2"/>
<comment type="pathway">
    <text evidence="6">Cofactor biosynthesis; adenosylcobalamin biosynthesis; adenosylcobalamin from cob(II)yrinate a,c-diamide: step 2/7.</text>
</comment>
<feature type="domain" description="Cobalamin adenosyltransferase-like" evidence="7">
    <location>
        <begin position="3"/>
        <end position="166"/>
    </location>
</feature>
<evidence type="ECO:0000256" key="1">
    <source>
        <dbReference type="ARBA" id="ARBA00007487"/>
    </source>
</evidence>
<keyword evidence="9" id="KW-1185">Reference proteome</keyword>
<evidence type="ECO:0000256" key="3">
    <source>
        <dbReference type="ARBA" id="ARBA00022679"/>
    </source>
</evidence>
<comment type="catalytic activity">
    <reaction evidence="6">
        <text>2 cob(II)yrinate a,c diamide + reduced [electron-transfer flavoprotein] + 2 ATP = 2 adenosylcob(III)yrinate a,c-diamide + 2 triphosphate + oxidized [electron-transfer flavoprotein] + 3 H(+)</text>
        <dbReference type="Rhea" id="RHEA:11528"/>
        <dbReference type="Rhea" id="RHEA-COMP:10685"/>
        <dbReference type="Rhea" id="RHEA-COMP:10686"/>
        <dbReference type="ChEBI" id="CHEBI:15378"/>
        <dbReference type="ChEBI" id="CHEBI:18036"/>
        <dbReference type="ChEBI" id="CHEBI:30616"/>
        <dbReference type="ChEBI" id="CHEBI:57692"/>
        <dbReference type="ChEBI" id="CHEBI:58307"/>
        <dbReference type="ChEBI" id="CHEBI:58503"/>
        <dbReference type="ChEBI" id="CHEBI:58537"/>
        <dbReference type="EC" id="2.5.1.17"/>
    </reaction>
</comment>
<accession>A0A6L3ZCI5</accession>
<dbReference type="EC" id="2.5.1.17" evidence="6"/>
<comment type="subunit">
    <text evidence="2">Homotrimer.</text>
</comment>
<proteinExistence type="inferred from homology"/>
<evidence type="ECO:0000259" key="7">
    <source>
        <dbReference type="Pfam" id="PF01923"/>
    </source>
</evidence>
<evidence type="ECO:0000256" key="4">
    <source>
        <dbReference type="ARBA" id="ARBA00022741"/>
    </source>
</evidence>
<protein>
    <recommendedName>
        <fullName evidence="6">Corrinoid adenosyltransferase</fullName>
        <ecNumber evidence="6">2.5.1.17</ecNumber>
    </recommendedName>
    <alternativeName>
        <fullName evidence="6">Cob(II)alamin adenosyltransferase</fullName>
    </alternativeName>
    <alternativeName>
        <fullName evidence="6">Cob(II)yrinic acid a,c-diamide adenosyltransferase</fullName>
    </alternativeName>
    <alternativeName>
        <fullName evidence="6">Cobinamide/cobalamin adenosyltransferase</fullName>
    </alternativeName>
</protein>
<sequence>MKVYTKTGDEGKTSLLTGKRVDKFSEKLHAYGTTDELNSWIGLLRDEIGEGDSWDLLIRIQDRLFTMGSHLANESGSTRVKLPTIEESDIEALELAMDKMNEELPELRSFVLPGGHPTVSHCHIARTVCRRAERHVAFLRQEGEVDAILLKYLNRLSDFLFVLSRKLSSDLNAIETPWTPSK</sequence>
<dbReference type="Gene3D" id="1.20.1200.10">
    <property type="entry name" value="Cobalamin adenosyltransferase-like"/>
    <property type="match status" value="1"/>
</dbReference>
<dbReference type="EMBL" id="WBVQ01000003">
    <property type="protein sequence ID" value="KAB2815151.1"/>
    <property type="molecule type" value="Genomic_DNA"/>
</dbReference>
<dbReference type="PANTHER" id="PTHR12213">
    <property type="entry name" value="CORRINOID ADENOSYLTRANSFERASE"/>
    <property type="match status" value="1"/>
</dbReference>
<keyword evidence="4 6" id="KW-0547">Nucleotide-binding</keyword>
<comment type="catalytic activity">
    <reaction evidence="6">
        <text>2 cob(II)alamin + reduced [electron-transfer flavoprotein] + 2 ATP = 2 adenosylcob(III)alamin + 2 triphosphate + oxidized [electron-transfer flavoprotein] + 3 H(+)</text>
        <dbReference type="Rhea" id="RHEA:28671"/>
        <dbReference type="Rhea" id="RHEA-COMP:10685"/>
        <dbReference type="Rhea" id="RHEA-COMP:10686"/>
        <dbReference type="ChEBI" id="CHEBI:15378"/>
        <dbReference type="ChEBI" id="CHEBI:16304"/>
        <dbReference type="ChEBI" id="CHEBI:18036"/>
        <dbReference type="ChEBI" id="CHEBI:18408"/>
        <dbReference type="ChEBI" id="CHEBI:30616"/>
        <dbReference type="ChEBI" id="CHEBI:57692"/>
        <dbReference type="ChEBI" id="CHEBI:58307"/>
        <dbReference type="EC" id="2.5.1.17"/>
    </reaction>
</comment>
<dbReference type="InterPro" id="IPR016030">
    <property type="entry name" value="CblAdoTrfase-like"/>
</dbReference>
<dbReference type="GO" id="GO:0005524">
    <property type="term" value="F:ATP binding"/>
    <property type="evidence" value="ECO:0007669"/>
    <property type="project" value="UniProtKB-UniRule"/>
</dbReference>
<dbReference type="NCBIfam" id="TIGR00636">
    <property type="entry name" value="PduO_Nterm"/>
    <property type="match status" value="1"/>
</dbReference>
<name>A0A6L3ZCI5_9FLAO</name>
<dbReference type="UniPathway" id="UPA00148">
    <property type="reaction ID" value="UER00233"/>
</dbReference>
<organism evidence="8 9">
    <name type="scientific">Phaeocystidibacter marisrubri</name>
    <dbReference type="NCBI Taxonomy" id="1577780"/>
    <lineage>
        <taxon>Bacteria</taxon>
        <taxon>Pseudomonadati</taxon>
        <taxon>Bacteroidota</taxon>
        <taxon>Flavobacteriia</taxon>
        <taxon>Flavobacteriales</taxon>
        <taxon>Phaeocystidibacteraceae</taxon>
        <taxon>Phaeocystidibacter</taxon>
    </lineage>
</organism>
<reference evidence="8 9" key="1">
    <citation type="submission" date="2019-10" db="EMBL/GenBank/DDBJ databases">
        <title>Genome sequence of Phaeocystidibacter marisrubri JCM30614 (type strain).</title>
        <authorList>
            <person name="Bowman J.P."/>
        </authorList>
    </citation>
    <scope>NUCLEOTIDE SEQUENCE [LARGE SCALE GENOMIC DNA]</scope>
    <source>
        <strain evidence="8 9">JCM 30614</strain>
    </source>
</reference>
<evidence type="ECO:0000313" key="9">
    <source>
        <dbReference type="Proteomes" id="UP000484164"/>
    </source>
</evidence>
<comment type="caution">
    <text evidence="8">The sequence shown here is derived from an EMBL/GenBank/DDBJ whole genome shotgun (WGS) entry which is preliminary data.</text>
</comment>
<dbReference type="FunFam" id="1.20.1200.10:FF:000001">
    <property type="entry name" value="Cob(I)yrinic acid a,c-diamide adenosyltransferase"/>
    <property type="match status" value="1"/>
</dbReference>
<dbReference type="PANTHER" id="PTHR12213:SF0">
    <property type="entry name" value="CORRINOID ADENOSYLTRANSFERASE MMAB"/>
    <property type="match status" value="1"/>
</dbReference>
<evidence type="ECO:0000256" key="2">
    <source>
        <dbReference type="ARBA" id="ARBA00011233"/>
    </source>
</evidence>
<dbReference type="SUPFAM" id="SSF89028">
    <property type="entry name" value="Cobalamin adenosyltransferase-like"/>
    <property type="match status" value="1"/>
</dbReference>
<gene>
    <name evidence="8" type="ORF">F8C82_13715</name>
</gene>
<dbReference type="AlphaFoldDB" id="A0A6L3ZCI5"/>
<evidence type="ECO:0000313" key="8">
    <source>
        <dbReference type="EMBL" id="KAB2815151.1"/>
    </source>
</evidence>
<keyword evidence="5 6" id="KW-0067">ATP-binding</keyword>
<dbReference type="InterPro" id="IPR029499">
    <property type="entry name" value="PduO-typ"/>
</dbReference>
<keyword evidence="3 6" id="KW-0808">Transferase</keyword>
<dbReference type="GO" id="GO:0008817">
    <property type="term" value="F:corrinoid adenosyltransferase activity"/>
    <property type="evidence" value="ECO:0007669"/>
    <property type="project" value="UniProtKB-UniRule"/>
</dbReference>